<dbReference type="PANTHER" id="PTHR11785:SF528">
    <property type="entry name" value="AMINO ACID TRANSPORTER PROTEIN JHI-21"/>
    <property type="match status" value="1"/>
</dbReference>
<reference evidence="10" key="1">
    <citation type="submission" date="2022-11" db="UniProtKB">
        <authorList>
            <consortium name="WormBaseParasite"/>
        </authorList>
    </citation>
    <scope>IDENTIFICATION</scope>
</reference>
<evidence type="ECO:0000256" key="5">
    <source>
        <dbReference type="ARBA" id="ARBA00022692"/>
    </source>
</evidence>
<evidence type="ECO:0000256" key="4">
    <source>
        <dbReference type="ARBA" id="ARBA00022475"/>
    </source>
</evidence>
<keyword evidence="9" id="KW-1185">Reference proteome</keyword>
<dbReference type="Gene3D" id="1.20.1740.10">
    <property type="entry name" value="Amino acid/polyamine transporter I"/>
    <property type="match status" value="1"/>
</dbReference>
<evidence type="ECO:0000313" key="10">
    <source>
        <dbReference type="WBParaSite" id="nRc.2.0.1.t09685-RA"/>
    </source>
</evidence>
<feature type="transmembrane region" description="Helical" evidence="8">
    <location>
        <begin position="435"/>
        <end position="456"/>
    </location>
</feature>
<accession>A0A915I8N8</accession>
<name>A0A915I8N8_ROMCU</name>
<feature type="transmembrane region" description="Helical" evidence="8">
    <location>
        <begin position="462"/>
        <end position="482"/>
    </location>
</feature>
<feature type="transmembrane region" description="Helical" evidence="8">
    <location>
        <begin position="205"/>
        <end position="227"/>
    </location>
</feature>
<feature type="transmembrane region" description="Helical" evidence="8">
    <location>
        <begin position="400"/>
        <end position="423"/>
    </location>
</feature>
<dbReference type="InterPro" id="IPR050598">
    <property type="entry name" value="AminoAcid_Transporter"/>
</dbReference>
<feature type="transmembrane region" description="Helical" evidence="8">
    <location>
        <begin position="74"/>
        <end position="92"/>
    </location>
</feature>
<evidence type="ECO:0000256" key="2">
    <source>
        <dbReference type="ARBA" id="ARBA00007040"/>
    </source>
</evidence>
<sequence length="513" mass="55948">MADSTSSERSGANGHDKSDVAYNLLRGTPTSENVQSLATTPSINVNGEIVTVKSNGNANGNAGETIKLKQRINLFNGCSIIVGVIVGSGIFVSPTGVLMHSGSVGLSLIVWLLCGVFSMIGALCYAELGTSILKSGGDYAYIREAFGDLPAFIFLWVSLIIINPTSNAICGLTFARYVLQPFFGDCLLTFINCYNVKLATNTQNVFTITKVLALSIVVLTGFIYLGLGDSDSFAEPWENTKTAPGPLSLAFYSGIFSFAGWNYLNFVTEELRDPYRNLPRAIYISLPVVTMIYLLVNLAYFAVLSPDAILESEAVAVTFAQRTLGVFAFVMPIFVACSTVGSLNGVLFAASRMFFVGARDGQLPELLSMINIKYVTPLPSLLFLGTLSCVMLTTTDVFVLINYTSFAESAVVGLAVAGLLYLRWKKPDLPRPIKLNLALPILFLLMCVFLLVLPFFVNAHEVLICLLMLLSGIPFYFFGVYWQNKPVWLVDRWVAITHAVQKFSYCTPDNSQN</sequence>
<evidence type="ECO:0000313" key="9">
    <source>
        <dbReference type="Proteomes" id="UP000887565"/>
    </source>
</evidence>
<keyword evidence="3" id="KW-0813">Transport</keyword>
<dbReference type="WBParaSite" id="nRc.2.0.1.t09685-RA">
    <property type="protein sequence ID" value="nRc.2.0.1.t09685-RA"/>
    <property type="gene ID" value="nRc.2.0.1.g09685"/>
</dbReference>
<protein>
    <submittedName>
        <fullName evidence="10">Large neutral amino acids transporter small subunit 1</fullName>
    </submittedName>
</protein>
<dbReference type="OMA" id="LINYCAF"/>
<keyword evidence="6 8" id="KW-1133">Transmembrane helix</keyword>
<keyword evidence="5 8" id="KW-0812">Transmembrane</keyword>
<proteinExistence type="inferred from homology"/>
<keyword evidence="4" id="KW-1003">Cell membrane</keyword>
<comment type="subcellular location">
    <subcellularLocation>
        <location evidence="1">Cell membrane</location>
        <topology evidence="1">Multi-pass membrane protein</topology>
    </subcellularLocation>
</comment>
<dbReference type="FunFam" id="1.20.1740.10:FF:000003">
    <property type="entry name" value="Y+L amino acid transporter 1 isoform X1"/>
    <property type="match status" value="1"/>
</dbReference>
<feature type="transmembrane region" description="Helical" evidence="8">
    <location>
        <begin position="371"/>
        <end position="394"/>
    </location>
</feature>
<dbReference type="AlphaFoldDB" id="A0A915I8N8"/>
<feature type="transmembrane region" description="Helical" evidence="8">
    <location>
        <begin position="145"/>
        <end position="162"/>
    </location>
</feature>
<dbReference type="InterPro" id="IPR002293">
    <property type="entry name" value="AA/rel_permease1"/>
</dbReference>
<feature type="transmembrane region" description="Helical" evidence="8">
    <location>
        <begin position="324"/>
        <end position="350"/>
    </location>
</feature>
<dbReference type="GO" id="GO:0015179">
    <property type="term" value="F:L-amino acid transmembrane transporter activity"/>
    <property type="evidence" value="ECO:0007669"/>
    <property type="project" value="TreeGrafter"/>
</dbReference>
<dbReference type="PIRSF" id="PIRSF006060">
    <property type="entry name" value="AA_transporter"/>
    <property type="match status" value="1"/>
</dbReference>
<dbReference type="Pfam" id="PF13520">
    <property type="entry name" value="AA_permease_2"/>
    <property type="match status" value="1"/>
</dbReference>
<keyword evidence="7 8" id="KW-0472">Membrane</keyword>
<evidence type="ECO:0000256" key="8">
    <source>
        <dbReference type="SAM" id="Phobius"/>
    </source>
</evidence>
<feature type="transmembrane region" description="Helical" evidence="8">
    <location>
        <begin position="247"/>
        <end position="268"/>
    </location>
</feature>
<evidence type="ECO:0000256" key="6">
    <source>
        <dbReference type="ARBA" id="ARBA00022989"/>
    </source>
</evidence>
<evidence type="ECO:0000256" key="3">
    <source>
        <dbReference type="ARBA" id="ARBA00022448"/>
    </source>
</evidence>
<evidence type="ECO:0000256" key="7">
    <source>
        <dbReference type="ARBA" id="ARBA00023136"/>
    </source>
</evidence>
<feature type="transmembrane region" description="Helical" evidence="8">
    <location>
        <begin position="280"/>
        <end position="304"/>
    </location>
</feature>
<dbReference type="Proteomes" id="UP000887565">
    <property type="component" value="Unplaced"/>
</dbReference>
<organism evidence="9 10">
    <name type="scientific">Romanomermis culicivorax</name>
    <name type="common">Nematode worm</name>
    <dbReference type="NCBI Taxonomy" id="13658"/>
    <lineage>
        <taxon>Eukaryota</taxon>
        <taxon>Metazoa</taxon>
        <taxon>Ecdysozoa</taxon>
        <taxon>Nematoda</taxon>
        <taxon>Enoplea</taxon>
        <taxon>Dorylaimia</taxon>
        <taxon>Mermithida</taxon>
        <taxon>Mermithoidea</taxon>
        <taxon>Mermithidae</taxon>
        <taxon>Romanomermis</taxon>
    </lineage>
</organism>
<comment type="similarity">
    <text evidence="2">Belongs to the amino acid-polyamine-organocation (APC) superfamily. L-type amino acid transporter (LAT) (TC 2.A.3.8) family.</text>
</comment>
<feature type="transmembrane region" description="Helical" evidence="8">
    <location>
        <begin position="174"/>
        <end position="193"/>
    </location>
</feature>
<dbReference type="GO" id="GO:0005886">
    <property type="term" value="C:plasma membrane"/>
    <property type="evidence" value="ECO:0007669"/>
    <property type="project" value="UniProtKB-SubCell"/>
</dbReference>
<evidence type="ECO:0000256" key="1">
    <source>
        <dbReference type="ARBA" id="ARBA00004651"/>
    </source>
</evidence>
<feature type="transmembrane region" description="Helical" evidence="8">
    <location>
        <begin position="104"/>
        <end position="125"/>
    </location>
</feature>
<dbReference type="PANTHER" id="PTHR11785">
    <property type="entry name" value="AMINO ACID TRANSPORTER"/>
    <property type="match status" value="1"/>
</dbReference>